<evidence type="ECO:0000313" key="2">
    <source>
        <dbReference type="EMBL" id="KAK1410049.1"/>
    </source>
</evidence>
<gene>
    <name evidence="2" type="ORF">QVD17_36582</name>
    <name evidence="3" type="ORF">QVD17_36590</name>
</gene>
<evidence type="ECO:0000259" key="1">
    <source>
        <dbReference type="Pfam" id="PF25821"/>
    </source>
</evidence>
<keyword evidence="4" id="KW-1185">Reference proteome</keyword>
<protein>
    <recommendedName>
        <fullName evidence="1">DUF7950 domain-containing protein</fullName>
    </recommendedName>
</protein>
<feature type="domain" description="DUF7950" evidence="1">
    <location>
        <begin position="152"/>
        <end position="284"/>
    </location>
</feature>
<dbReference type="EMBL" id="JAUHHV010000010">
    <property type="protein sequence ID" value="KAK1410057.1"/>
    <property type="molecule type" value="Genomic_DNA"/>
</dbReference>
<name>A0AAD8JSP6_TARER</name>
<proteinExistence type="predicted"/>
<dbReference type="PANTHER" id="PTHR33595:SF29">
    <property type="match status" value="1"/>
</dbReference>
<dbReference type="InterPro" id="IPR057710">
    <property type="entry name" value="DUF7950"/>
</dbReference>
<evidence type="ECO:0000313" key="4">
    <source>
        <dbReference type="Proteomes" id="UP001229421"/>
    </source>
</evidence>
<sequence length="290" mass="33040">MDGGNLRYDRSETGDNTVIDRIMLRFRPIAPRPVTVESSGYMLPANGVKTKKVKRKYVRVKKKKVNYSSSIKHNENSFDLDRSVAMIEDRDVNELVVTDPVKKLSNWISFDVSGNERKGVLNNFIISEPSEKFSSDLHGVDLTTAVQRRKTVESWITIESVSGACEERRLIGCTDYETWKNLERDSCPGFISNGYDEVLWVNPAYRRMLDLDCDGGAPVSEVAVWLTVKVDKSTVMKYLPAFSCRVKIEYRLMEKKRRMMVPCDVCVMDSGVFAWLLDVRFALSLGPLII</sequence>
<comment type="caution">
    <text evidence="2">The sequence shown here is derived from an EMBL/GenBank/DDBJ whole genome shotgun (WGS) entry which is preliminary data.</text>
</comment>
<dbReference type="Pfam" id="PF25821">
    <property type="entry name" value="DUF7950"/>
    <property type="match status" value="1"/>
</dbReference>
<dbReference type="Proteomes" id="UP001229421">
    <property type="component" value="Unassembled WGS sequence"/>
</dbReference>
<reference evidence="2" key="1">
    <citation type="journal article" date="2023" name="bioRxiv">
        <title>Improved chromosome-level genome assembly for marigold (Tagetes erecta).</title>
        <authorList>
            <person name="Jiang F."/>
            <person name="Yuan L."/>
            <person name="Wang S."/>
            <person name="Wang H."/>
            <person name="Xu D."/>
            <person name="Wang A."/>
            <person name="Fan W."/>
        </authorList>
    </citation>
    <scope>NUCLEOTIDE SEQUENCE</scope>
    <source>
        <strain evidence="2">WSJ</strain>
        <tissue evidence="2">Leaf</tissue>
    </source>
</reference>
<dbReference type="AlphaFoldDB" id="A0AAD8JSP6"/>
<evidence type="ECO:0000313" key="3">
    <source>
        <dbReference type="EMBL" id="KAK1410057.1"/>
    </source>
</evidence>
<accession>A0AAD8JSP6</accession>
<dbReference type="EMBL" id="JAUHHV010000010">
    <property type="protein sequence ID" value="KAK1410049.1"/>
    <property type="molecule type" value="Genomic_DNA"/>
</dbReference>
<dbReference type="PANTHER" id="PTHR33595">
    <property type="entry name" value="VON WILLEBRAND FACTOR A DOMAIN PROTEIN"/>
    <property type="match status" value="1"/>
</dbReference>
<organism evidence="2 4">
    <name type="scientific">Tagetes erecta</name>
    <name type="common">African marigold</name>
    <dbReference type="NCBI Taxonomy" id="13708"/>
    <lineage>
        <taxon>Eukaryota</taxon>
        <taxon>Viridiplantae</taxon>
        <taxon>Streptophyta</taxon>
        <taxon>Embryophyta</taxon>
        <taxon>Tracheophyta</taxon>
        <taxon>Spermatophyta</taxon>
        <taxon>Magnoliopsida</taxon>
        <taxon>eudicotyledons</taxon>
        <taxon>Gunneridae</taxon>
        <taxon>Pentapetalae</taxon>
        <taxon>asterids</taxon>
        <taxon>campanulids</taxon>
        <taxon>Asterales</taxon>
        <taxon>Asteraceae</taxon>
        <taxon>Asteroideae</taxon>
        <taxon>Heliantheae alliance</taxon>
        <taxon>Tageteae</taxon>
        <taxon>Tagetes</taxon>
    </lineage>
</organism>